<comment type="caution">
    <text evidence="8">The sequence shown here is derived from an EMBL/GenBank/DDBJ whole genome shotgun (WGS) entry which is preliminary data.</text>
</comment>
<dbReference type="GO" id="GO:0046872">
    <property type="term" value="F:metal ion binding"/>
    <property type="evidence" value="ECO:0007669"/>
    <property type="project" value="UniProtKB-KW"/>
</dbReference>
<evidence type="ECO:0000259" key="7">
    <source>
        <dbReference type="Pfam" id="PF00149"/>
    </source>
</evidence>
<keyword evidence="5 6" id="KW-0408">Iron</keyword>
<evidence type="ECO:0000313" key="9">
    <source>
        <dbReference type="Proteomes" id="UP000297540"/>
    </source>
</evidence>
<feature type="binding site" evidence="6">
    <location>
        <position position="91"/>
    </location>
    <ligand>
        <name>Fe cation</name>
        <dbReference type="ChEBI" id="CHEBI:24875"/>
        <label>2</label>
    </ligand>
</feature>
<dbReference type="OrthoDB" id="9809781at2"/>
<keyword evidence="4 5" id="KW-0378">Hydrolase</keyword>
<dbReference type="InterPro" id="IPR029052">
    <property type="entry name" value="Metallo-depent_PP-like"/>
</dbReference>
<evidence type="ECO:0000256" key="6">
    <source>
        <dbReference type="PIRSR" id="PIRSR000898-1"/>
    </source>
</evidence>
<dbReference type="RefSeq" id="WP_133229802.1">
    <property type="nucleotide sequence ID" value="NZ_SOZE01000007.1"/>
</dbReference>
<sequence length="325" mass="36929">MKRRDFVKNAGLTAFGVSLLGPLEGIADSGITHLDSEDVSPRAANDDGYDLHFMALGDWGRNGEYDQTEVAKQMGLWGAANPNDFVISVGDNFYPKGVISERDPLWNFSFENIYTAHSLQCDWYPVLGNHDYIADPDAQIRYSKVSRRWCMPARYYAKEMKLDKHKPGTVLFVFIDTDPMLFEDKKDYVDKQMVWLDETFKNASAEVKWKIVIGHHPAYTVGPRIKNFDTLTVRKIITDTLNKYKADLYLSGHDHSLQHLKPEGFTHQFISGAGSELTPVTTGIPYAKFQASEHGFMYFSINADKLRVKAINYSGKVLYETELSK</sequence>
<gene>
    <name evidence="8" type="ORF">E2R66_09000</name>
</gene>
<feature type="domain" description="Calcineurin-like phosphoesterase" evidence="7">
    <location>
        <begin position="52"/>
        <end position="256"/>
    </location>
</feature>
<evidence type="ECO:0000313" key="8">
    <source>
        <dbReference type="EMBL" id="TFF38164.1"/>
    </source>
</evidence>
<dbReference type="InterPro" id="IPR024927">
    <property type="entry name" value="Acid_PPase"/>
</dbReference>
<accession>A0A4Y8SI87</accession>
<feature type="binding site" evidence="6">
    <location>
        <position position="255"/>
    </location>
    <ligand>
        <name>Fe cation</name>
        <dbReference type="ChEBI" id="CHEBI:24875"/>
        <label>1</label>
    </ligand>
</feature>
<dbReference type="EMBL" id="SOZE01000007">
    <property type="protein sequence ID" value="TFF38164.1"/>
    <property type="molecule type" value="Genomic_DNA"/>
</dbReference>
<evidence type="ECO:0000256" key="5">
    <source>
        <dbReference type="PIRNR" id="PIRNR000898"/>
    </source>
</evidence>
<dbReference type="GO" id="GO:0003993">
    <property type="term" value="F:acid phosphatase activity"/>
    <property type="evidence" value="ECO:0007669"/>
    <property type="project" value="UniProtKB-UniRule"/>
</dbReference>
<dbReference type="Proteomes" id="UP000297540">
    <property type="component" value="Unassembled WGS sequence"/>
</dbReference>
<dbReference type="Gene3D" id="3.60.21.10">
    <property type="match status" value="1"/>
</dbReference>
<feature type="binding site" evidence="6">
    <location>
        <position position="215"/>
    </location>
    <ligand>
        <name>Fe cation</name>
        <dbReference type="ChEBI" id="CHEBI:24875"/>
        <label>2</label>
    </ligand>
</feature>
<evidence type="ECO:0000256" key="2">
    <source>
        <dbReference type="ARBA" id="ARBA00012646"/>
    </source>
</evidence>
<proteinExistence type="predicted"/>
<dbReference type="InterPro" id="IPR004843">
    <property type="entry name" value="Calcineurin-like_PHP"/>
</dbReference>
<feature type="binding site" evidence="6">
    <location>
        <position position="58"/>
    </location>
    <ligand>
        <name>Fe cation</name>
        <dbReference type="ChEBI" id="CHEBI:24875"/>
        <label>1</label>
    </ligand>
</feature>
<dbReference type="PANTHER" id="PTHR10161:SF14">
    <property type="entry name" value="TARTRATE-RESISTANT ACID PHOSPHATASE TYPE 5"/>
    <property type="match status" value="1"/>
</dbReference>
<keyword evidence="3" id="KW-0732">Signal</keyword>
<keyword evidence="6" id="KW-0479">Metal-binding</keyword>
<reference evidence="8 9" key="1">
    <citation type="journal article" date="2017" name="Int. J. Syst. Evol. Microbiol.">
        <title>Mucilaginibacterpsychrotolerans sp. nov., isolated from peatlands.</title>
        <authorList>
            <person name="Deng Y."/>
            <person name="Shen L."/>
            <person name="Xu B."/>
            <person name="Liu Y."/>
            <person name="Gu Z."/>
            <person name="Liu H."/>
            <person name="Zhou Y."/>
        </authorList>
    </citation>
    <scope>NUCLEOTIDE SEQUENCE [LARGE SCALE GENOMIC DNA]</scope>
    <source>
        <strain evidence="8 9">NH7-4</strain>
    </source>
</reference>
<feature type="binding site" evidence="6">
    <location>
        <position position="94"/>
    </location>
    <ligand>
        <name>Fe cation</name>
        <dbReference type="ChEBI" id="CHEBI:24875"/>
        <label>1</label>
    </ligand>
</feature>
<dbReference type="InterPro" id="IPR051558">
    <property type="entry name" value="Metallophosphoesterase_PAP"/>
</dbReference>
<dbReference type="Pfam" id="PF00149">
    <property type="entry name" value="Metallophos"/>
    <property type="match status" value="1"/>
</dbReference>
<dbReference type="PIRSF" id="PIRSF000898">
    <property type="entry name" value="Acid_Ptase_5"/>
    <property type="match status" value="1"/>
</dbReference>
<name>A0A4Y8SI87_9SPHI</name>
<dbReference type="AlphaFoldDB" id="A0A4Y8SI87"/>
<evidence type="ECO:0000256" key="4">
    <source>
        <dbReference type="ARBA" id="ARBA00022801"/>
    </source>
</evidence>
<dbReference type="PANTHER" id="PTHR10161">
    <property type="entry name" value="TARTRATE-RESISTANT ACID PHOSPHATASE TYPE 5"/>
    <property type="match status" value="1"/>
</dbReference>
<dbReference type="EC" id="3.1.3.2" evidence="2 5"/>
<keyword evidence="9" id="KW-1185">Reference proteome</keyword>
<feature type="binding site" evidence="6">
    <location>
        <position position="91"/>
    </location>
    <ligand>
        <name>Fe cation</name>
        <dbReference type="ChEBI" id="CHEBI:24875"/>
        <label>1</label>
    </ligand>
</feature>
<evidence type="ECO:0000256" key="3">
    <source>
        <dbReference type="ARBA" id="ARBA00022729"/>
    </source>
</evidence>
<comment type="cofactor">
    <cofactor evidence="6">
        <name>Fe cation</name>
        <dbReference type="ChEBI" id="CHEBI:24875"/>
    </cofactor>
    <text evidence="6">Binds 2 iron ions per subunit.</text>
</comment>
<evidence type="ECO:0000256" key="1">
    <source>
        <dbReference type="ARBA" id="ARBA00000032"/>
    </source>
</evidence>
<comment type="catalytic activity">
    <reaction evidence="1 5">
        <text>a phosphate monoester + H2O = an alcohol + phosphate</text>
        <dbReference type="Rhea" id="RHEA:15017"/>
        <dbReference type="ChEBI" id="CHEBI:15377"/>
        <dbReference type="ChEBI" id="CHEBI:30879"/>
        <dbReference type="ChEBI" id="CHEBI:43474"/>
        <dbReference type="ChEBI" id="CHEBI:67140"/>
        <dbReference type="EC" id="3.1.3.2"/>
    </reaction>
</comment>
<feature type="binding site" evidence="6">
    <location>
        <position position="253"/>
    </location>
    <ligand>
        <name>Fe cation</name>
        <dbReference type="ChEBI" id="CHEBI:24875"/>
        <label>2</label>
    </ligand>
</feature>
<organism evidence="8 9">
    <name type="scientific">Mucilaginibacter psychrotolerans</name>
    <dbReference type="NCBI Taxonomy" id="1524096"/>
    <lineage>
        <taxon>Bacteria</taxon>
        <taxon>Pseudomonadati</taxon>
        <taxon>Bacteroidota</taxon>
        <taxon>Sphingobacteriia</taxon>
        <taxon>Sphingobacteriales</taxon>
        <taxon>Sphingobacteriaceae</taxon>
        <taxon>Mucilaginibacter</taxon>
    </lineage>
</organism>
<feature type="binding site" evidence="6">
    <location>
        <position position="129"/>
    </location>
    <ligand>
        <name>Fe cation</name>
        <dbReference type="ChEBI" id="CHEBI:24875"/>
        <label>2</label>
    </ligand>
</feature>
<protein>
    <recommendedName>
        <fullName evidence="2 5">acid phosphatase</fullName>
        <ecNumber evidence="2 5">3.1.3.2</ecNumber>
    </recommendedName>
</protein>
<dbReference type="SUPFAM" id="SSF56300">
    <property type="entry name" value="Metallo-dependent phosphatases"/>
    <property type="match status" value="1"/>
</dbReference>